<comment type="subcellular location">
    <subcellularLocation>
        <location evidence="1 8">Cell membrane</location>
        <topology evidence="1 8">Multi-pass membrane protein</topology>
    </subcellularLocation>
</comment>
<accession>A0A554JC34</accession>
<keyword evidence="8 9" id="KW-0961">Cell wall biogenesis/degradation</keyword>
<dbReference type="EMBL" id="VMFF01000021">
    <property type="protein sequence ID" value="TSC65935.1"/>
    <property type="molecule type" value="Genomic_DNA"/>
</dbReference>
<keyword evidence="8 9" id="KW-0813">Transport</keyword>
<dbReference type="Proteomes" id="UP000319613">
    <property type="component" value="Unassembled WGS sequence"/>
</dbReference>
<dbReference type="PANTHER" id="PTHR47019:SF1">
    <property type="entry name" value="LIPID II FLIPPASE MURJ"/>
    <property type="match status" value="1"/>
</dbReference>
<keyword evidence="7 8" id="KW-0472">Membrane</keyword>
<keyword evidence="5 8" id="KW-0573">Peptidoglycan synthesis</keyword>
<feature type="transmembrane region" description="Helical" evidence="8">
    <location>
        <begin position="479"/>
        <end position="501"/>
    </location>
</feature>
<feature type="transmembrane region" description="Helical" evidence="8">
    <location>
        <begin position="246"/>
        <end position="266"/>
    </location>
</feature>
<dbReference type="InterPro" id="IPR004268">
    <property type="entry name" value="MurJ"/>
</dbReference>
<dbReference type="GO" id="GO:0005886">
    <property type="term" value="C:plasma membrane"/>
    <property type="evidence" value="ECO:0007669"/>
    <property type="project" value="UniProtKB-SubCell"/>
</dbReference>
<keyword evidence="6 8" id="KW-1133">Transmembrane helix</keyword>
<protein>
    <recommendedName>
        <fullName evidence="8">Probable lipid II flippase MurJ</fullName>
    </recommendedName>
</protein>
<dbReference type="GO" id="GO:0009252">
    <property type="term" value="P:peptidoglycan biosynthetic process"/>
    <property type="evidence" value="ECO:0007669"/>
    <property type="project" value="UniProtKB-UniRule"/>
</dbReference>
<dbReference type="InterPro" id="IPR051050">
    <property type="entry name" value="Lipid_II_flippase_MurJ/MviN"/>
</dbReference>
<organism evidence="10 11">
    <name type="scientific">Candidatus Doudnabacteria bacterium Gr01-1014_77</name>
    <dbReference type="NCBI Taxonomy" id="2017133"/>
    <lineage>
        <taxon>Bacteria</taxon>
        <taxon>Candidatus Doudnaibacteriota</taxon>
    </lineage>
</organism>
<feature type="transmembrane region" description="Helical" evidence="8">
    <location>
        <begin position="160"/>
        <end position="184"/>
    </location>
</feature>
<feature type="transmembrane region" description="Helical" evidence="8">
    <location>
        <begin position="56"/>
        <end position="79"/>
    </location>
</feature>
<evidence type="ECO:0000313" key="11">
    <source>
        <dbReference type="Proteomes" id="UP000319613"/>
    </source>
</evidence>
<evidence type="ECO:0000256" key="3">
    <source>
        <dbReference type="ARBA" id="ARBA00022692"/>
    </source>
</evidence>
<proteinExistence type="inferred from homology"/>
<feature type="transmembrane region" description="Helical" evidence="8">
    <location>
        <begin position="272"/>
        <end position="290"/>
    </location>
</feature>
<comment type="similarity">
    <text evidence="8 9">Belongs to the MurJ/MviN family.</text>
</comment>
<dbReference type="GO" id="GO:0034204">
    <property type="term" value="P:lipid translocation"/>
    <property type="evidence" value="ECO:0007669"/>
    <property type="project" value="TreeGrafter"/>
</dbReference>
<evidence type="ECO:0000256" key="5">
    <source>
        <dbReference type="ARBA" id="ARBA00022984"/>
    </source>
</evidence>
<keyword evidence="2 8" id="KW-1003">Cell membrane</keyword>
<evidence type="ECO:0000256" key="6">
    <source>
        <dbReference type="ARBA" id="ARBA00022989"/>
    </source>
</evidence>
<dbReference type="PRINTS" id="PR01806">
    <property type="entry name" value="VIRFACTRMVIN"/>
</dbReference>
<feature type="transmembrane region" description="Helical" evidence="8">
    <location>
        <begin position="311"/>
        <end position="330"/>
    </location>
</feature>
<dbReference type="Pfam" id="PF03023">
    <property type="entry name" value="MurJ"/>
    <property type="match status" value="1"/>
</dbReference>
<reference evidence="10 11" key="1">
    <citation type="submission" date="2017-07" db="EMBL/GenBank/DDBJ databases">
        <title>Mechanisms for carbon and nitrogen cycling indicate functional differentiation within the Candidate Phyla Radiation.</title>
        <authorList>
            <person name="Danczak R.E."/>
            <person name="Johnston M.D."/>
            <person name="Kenah C."/>
            <person name="Slattery M."/>
            <person name="Wrighton K.C."/>
            <person name="Wilkins M.J."/>
        </authorList>
    </citation>
    <scope>NUCLEOTIDE SEQUENCE [LARGE SCALE GENOMIC DNA]</scope>
    <source>
        <strain evidence="10">Gr01-1014_77</strain>
    </source>
</reference>
<dbReference type="UniPathway" id="UPA00219"/>
<dbReference type="PANTHER" id="PTHR47019">
    <property type="entry name" value="LIPID II FLIPPASE MURJ"/>
    <property type="match status" value="1"/>
</dbReference>
<name>A0A554JC34_9BACT</name>
<gene>
    <name evidence="8" type="primary">murJ</name>
    <name evidence="10" type="ORF">G01um101477_284</name>
</gene>
<feature type="transmembrane region" description="Helical" evidence="8">
    <location>
        <begin position="91"/>
        <end position="111"/>
    </location>
</feature>
<evidence type="ECO:0000256" key="1">
    <source>
        <dbReference type="ARBA" id="ARBA00004651"/>
    </source>
</evidence>
<comment type="function">
    <text evidence="8 9">Involved in peptidoglycan biosynthesis. Transports lipid-linked peptidoglycan precursors from the inner to the outer leaflet of the cytoplasmic membrane.</text>
</comment>
<keyword evidence="3 8" id="KW-0812">Transmembrane</keyword>
<comment type="pathway">
    <text evidence="8">Cell wall biogenesis; peptidoglycan biosynthesis.</text>
</comment>
<evidence type="ECO:0000256" key="2">
    <source>
        <dbReference type="ARBA" id="ARBA00022475"/>
    </source>
</evidence>
<dbReference type="AlphaFoldDB" id="A0A554JC34"/>
<dbReference type="GO" id="GO:0071555">
    <property type="term" value="P:cell wall organization"/>
    <property type="evidence" value="ECO:0007669"/>
    <property type="project" value="UniProtKB-UniRule"/>
</dbReference>
<evidence type="ECO:0000256" key="9">
    <source>
        <dbReference type="PIRNR" id="PIRNR002869"/>
    </source>
</evidence>
<sequence>MNVNQKTTILKSAAILAFFTLLSRLVGLYRDHLLAGKFNIGETLDTYYVAFRIPDLVFNLLILGTLSVAFIPVFTDYFIKDKKEANSIANTILSVTFLGMSVVCLILYIFVPQITHLTAPGFSGKQFDDTVMLTKIFLLSPIIFTLSSVFGSVLNAMRRFVLVSLAPIIYNFGIIFGVVYLYPIYGIKGLAYGVILGALLHLCIQMFGALASGFKLKPNFDFKNPGVRKIAKLFVPRILGIDNSQISLLVASIIGTTLMSGTVSGFNLANNIQAVAIGMFGISFATAAFPDLSEQFSREDHQKFGDTLSKTVVNILFFLIPISILLILLRAQIVRVVFGSGNFDWQATKLTANMLGIFAFSVFAQGLSPLFSRAFYARHNTLTPVLVGLFSLGMNVLFSIFLSRTLGAYGIIWGFTISSLLNAFLLYLLLTFKVKDLDSYYIFKSSAKIILASAMLAAVTYISLQVFASHFVTNTVVTIFSQGFLAGIAGLAIYFAASVALDIKEAKSALGVVRRRLLR</sequence>
<dbReference type="GO" id="GO:0008360">
    <property type="term" value="P:regulation of cell shape"/>
    <property type="evidence" value="ECO:0007669"/>
    <property type="project" value="UniProtKB-UniRule"/>
</dbReference>
<evidence type="ECO:0000256" key="8">
    <source>
        <dbReference type="HAMAP-Rule" id="MF_02078"/>
    </source>
</evidence>
<dbReference type="GO" id="GO:0015648">
    <property type="term" value="F:lipid-linked peptidoglycan transporter activity"/>
    <property type="evidence" value="ECO:0007669"/>
    <property type="project" value="UniProtKB-UniRule"/>
</dbReference>
<feature type="transmembrane region" description="Helical" evidence="8">
    <location>
        <begin position="12"/>
        <end position="29"/>
    </location>
</feature>
<feature type="transmembrane region" description="Helical" evidence="8">
    <location>
        <begin position="408"/>
        <end position="429"/>
    </location>
</feature>
<feature type="transmembrane region" description="Helical" evidence="8">
    <location>
        <begin position="190"/>
        <end position="214"/>
    </location>
</feature>
<dbReference type="HAMAP" id="MF_02078">
    <property type="entry name" value="MurJ_MviN"/>
    <property type="match status" value="1"/>
</dbReference>
<evidence type="ECO:0000256" key="7">
    <source>
        <dbReference type="ARBA" id="ARBA00023136"/>
    </source>
</evidence>
<dbReference type="NCBIfam" id="TIGR01695">
    <property type="entry name" value="murJ_mviN"/>
    <property type="match status" value="1"/>
</dbReference>
<feature type="transmembrane region" description="Helical" evidence="8">
    <location>
        <begin position="449"/>
        <end position="467"/>
    </location>
</feature>
<evidence type="ECO:0000256" key="4">
    <source>
        <dbReference type="ARBA" id="ARBA00022960"/>
    </source>
</evidence>
<evidence type="ECO:0000313" key="10">
    <source>
        <dbReference type="EMBL" id="TSC65935.1"/>
    </source>
</evidence>
<dbReference type="PIRSF" id="PIRSF002869">
    <property type="entry name" value="MviN"/>
    <property type="match status" value="1"/>
</dbReference>
<keyword evidence="4 8" id="KW-0133">Cell shape</keyword>
<feature type="transmembrane region" description="Helical" evidence="8">
    <location>
        <begin position="382"/>
        <end position="402"/>
    </location>
</feature>
<feature type="transmembrane region" description="Helical" evidence="8">
    <location>
        <begin position="350"/>
        <end position="370"/>
    </location>
</feature>
<feature type="transmembrane region" description="Helical" evidence="8">
    <location>
        <begin position="131"/>
        <end position="153"/>
    </location>
</feature>
<comment type="caution">
    <text evidence="10">The sequence shown here is derived from an EMBL/GenBank/DDBJ whole genome shotgun (WGS) entry which is preliminary data.</text>
</comment>
<dbReference type="CDD" id="cd13123">
    <property type="entry name" value="MATE_MurJ_like"/>
    <property type="match status" value="1"/>
</dbReference>